<name>A0ACB8UBN8_9APHY</name>
<sequence>MSARPSTSREQSKHEEEVDIVDMKKAIATGSAKESSSVSSIPPIVCYCIASILMTVVNKFVVSGRHFNMNFLLLCIQSTVCVTAVYSVKKLGIISFREFDMKDAKAWFPISFALVSVIYTGSKSLQYLSIPVYTIFKNLTIILIAYGEVIWFGGRVTGLTLVSFIFMVLSSIIAAWADISESLATGDPAVSEGMAWNVTGIVKNLNIGYLWMLINCLASAAYVLAMRKRIKVTEFSDWDSMFYNNLLSIPVLAVFSLVAEDWSHENLVRNFPEQTRNFLLFAIAFSGAAAVGISYTTAWCVRVTSSTTYSMVGALNKLPVAASGLIFFGDAVTLGSVSAIGVGFFAGLLYAVAKNNQKKAEQAAAQQNVLPLTTRSS</sequence>
<accession>A0ACB8UBN8</accession>
<dbReference type="Proteomes" id="UP001055072">
    <property type="component" value="Unassembled WGS sequence"/>
</dbReference>
<keyword evidence="2" id="KW-1185">Reference proteome</keyword>
<comment type="caution">
    <text evidence="1">The sequence shown here is derived from an EMBL/GenBank/DDBJ whole genome shotgun (WGS) entry which is preliminary data.</text>
</comment>
<evidence type="ECO:0000313" key="1">
    <source>
        <dbReference type="EMBL" id="KAI0091772.1"/>
    </source>
</evidence>
<proteinExistence type="predicted"/>
<reference evidence="1" key="1">
    <citation type="journal article" date="2021" name="Environ. Microbiol.">
        <title>Gene family expansions and transcriptome signatures uncover fungal adaptations to wood decay.</title>
        <authorList>
            <person name="Hage H."/>
            <person name="Miyauchi S."/>
            <person name="Viragh M."/>
            <person name="Drula E."/>
            <person name="Min B."/>
            <person name="Chaduli D."/>
            <person name="Navarro D."/>
            <person name="Favel A."/>
            <person name="Norest M."/>
            <person name="Lesage-Meessen L."/>
            <person name="Balint B."/>
            <person name="Merenyi Z."/>
            <person name="de Eugenio L."/>
            <person name="Morin E."/>
            <person name="Martinez A.T."/>
            <person name="Baldrian P."/>
            <person name="Stursova M."/>
            <person name="Martinez M.J."/>
            <person name="Novotny C."/>
            <person name="Magnuson J.K."/>
            <person name="Spatafora J.W."/>
            <person name="Maurice S."/>
            <person name="Pangilinan J."/>
            <person name="Andreopoulos W."/>
            <person name="LaButti K."/>
            <person name="Hundley H."/>
            <person name="Na H."/>
            <person name="Kuo A."/>
            <person name="Barry K."/>
            <person name="Lipzen A."/>
            <person name="Henrissat B."/>
            <person name="Riley R."/>
            <person name="Ahrendt S."/>
            <person name="Nagy L.G."/>
            <person name="Grigoriev I.V."/>
            <person name="Martin F."/>
            <person name="Rosso M.N."/>
        </authorList>
    </citation>
    <scope>NUCLEOTIDE SEQUENCE</scope>
    <source>
        <strain evidence="1">CBS 384.51</strain>
    </source>
</reference>
<organism evidence="1 2">
    <name type="scientific">Irpex rosettiformis</name>
    <dbReference type="NCBI Taxonomy" id="378272"/>
    <lineage>
        <taxon>Eukaryota</taxon>
        <taxon>Fungi</taxon>
        <taxon>Dikarya</taxon>
        <taxon>Basidiomycota</taxon>
        <taxon>Agaricomycotina</taxon>
        <taxon>Agaricomycetes</taxon>
        <taxon>Polyporales</taxon>
        <taxon>Irpicaceae</taxon>
        <taxon>Irpex</taxon>
    </lineage>
</organism>
<gene>
    <name evidence="1" type="ORF">BDY19DRAFT_932110</name>
</gene>
<dbReference type="EMBL" id="MU274905">
    <property type="protein sequence ID" value="KAI0091772.1"/>
    <property type="molecule type" value="Genomic_DNA"/>
</dbReference>
<protein>
    <submittedName>
        <fullName evidence="1">Uncharacterized protein</fullName>
    </submittedName>
</protein>
<evidence type="ECO:0000313" key="2">
    <source>
        <dbReference type="Proteomes" id="UP001055072"/>
    </source>
</evidence>